<evidence type="ECO:0000313" key="3">
    <source>
        <dbReference type="EMBL" id="KCZ56453.1"/>
    </source>
</evidence>
<dbReference type="Pfam" id="PF07510">
    <property type="entry name" value="GmrSD_C"/>
    <property type="match status" value="1"/>
</dbReference>
<dbReference type="InterPro" id="IPR011089">
    <property type="entry name" value="GmrSD_C"/>
</dbReference>
<dbReference type="Pfam" id="PF03235">
    <property type="entry name" value="GmrSD_N"/>
    <property type="match status" value="1"/>
</dbReference>
<feature type="domain" description="GmrSD restriction endonucleases N-terminal" evidence="1">
    <location>
        <begin position="10"/>
        <end position="259"/>
    </location>
</feature>
<dbReference type="eggNOG" id="COG1479">
    <property type="taxonomic scope" value="Bacteria"/>
</dbReference>
<dbReference type="EMBL" id="AWFG01000048">
    <property type="protein sequence ID" value="KCZ56453.1"/>
    <property type="molecule type" value="Genomic_DNA"/>
</dbReference>
<dbReference type="PANTHER" id="PTHR35149:SF1">
    <property type="entry name" value="DUF5655 DOMAIN-CONTAINING PROTEIN"/>
    <property type="match status" value="1"/>
</dbReference>
<dbReference type="OrthoDB" id="9798761at2"/>
<reference evidence="3 4" key="1">
    <citation type="journal article" date="2014" name="Antonie Van Leeuwenhoek">
        <title>Hyphomonas beringensis sp. nov. and Hyphomonas chukchiensis sp. nov., isolated from surface seawater of the Bering Sea and Chukchi Sea.</title>
        <authorList>
            <person name="Li C."/>
            <person name="Lai Q."/>
            <person name="Li G."/>
            <person name="Dong C."/>
            <person name="Wang J."/>
            <person name="Liao Y."/>
            <person name="Shao Z."/>
        </authorList>
    </citation>
    <scope>NUCLEOTIDE SEQUENCE [LARGE SCALE GENOMIC DNA]</scope>
    <source>
        <strain evidence="3 4">BH-BN04-4</strain>
    </source>
</reference>
<evidence type="ECO:0000259" key="2">
    <source>
        <dbReference type="Pfam" id="PF07510"/>
    </source>
</evidence>
<accession>A0A062UFF9</accession>
<organism evidence="3 4">
    <name type="scientific">Hyphomonas chukchiensis</name>
    <dbReference type="NCBI Taxonomy" id="1280947"/>
    <lineage>
        <taxon>Bacteria</taxon>
        <taxon>Pseudomonadati</taxon>
        <taxon>Pseudomonadota</taxon>
        <taxon>Alphaproteobacteria</taxon>
        <taxon>Hyphomonadales</taxon>
        <taxon>Hyphomonadaceae</taxon>
        <taxon>Hyphomonas</taxon>
    </lineage>
</organism>
<dbReference type="PANTHER" id="PTHR35149">
    <property type="entry name" value="SLL5132 PROTEIN"/>
    <property type="match status" value="1"/>
</dbReference>
<dbReference type="STRING" id="1280947.HY30_18650"/>
<dbReference type="PATRIC" id="fig|1280947.3.peg.2788"/>
<evidence type="ECO:0008006" key="5">
    <source>
        <dbReference type="Google" id="ProtNLM"/>
    </source>
</evidence>
<proteinExistence type="predicted"/>
<dbReference type="Proteomes" id="UP000027190">
    <property type="component" value="Unassembled WGS sequence"/>
</dbReference>
<protein>
    <recommendedName>
        <fullName evidence="5">DUF262 domain-containing protein</fullName>
    </recommendedName>
</protein>
<dbReference type="AlphaFoldDB" id="A0A062UFF9"/>
<gene>
    <name evidence="3" type="ORF">HY30_18650</name>
</gene>
<keyword evidence="4" id="KW-1185">Reference proteome</keyword>
<evidence type="ECO:0000313" key="4">
    <source>
        <dbReference type="Proteomes" id="UP000027190"/>
    </source>
</evidence>
<comment type="caution">
    <text evidence="3">The sequence shown here is derived from an EMBL/GenBank/DDBJ whole genome shotgun (WGS) entry which is preliminary data.</text>
</comment>
<name>A0A062UFF9_9PROT</name>
<feature type="domain" description="GmrSD restriction endonucleases C-terminal" evidence="2">
    <location>
        <begin position="454"/>
        <end position="628"/>
    </location>
</feature>
<dbReference type="InterPro" id="IPR004919">
    <property type="entry name" value="GmrSD_N"/>
</dbReference>
<evidence type="ECO:0000259" key="1">
    <source>
        <dbReference type="Pfam" id="PF03235"/>
    </source>
</evidence>
<dbReference type="RefSeq" id="WP_034741905.1">
    <property type="nucleotide sequence ID" value="NZ_AWFG01000048.1"/>
</dbReference>
<sequence>MQAKDYSLNTVLRERQQWVIPVYQRHFAWETKADKQLPKLWDDVRDRALERLEGKEVAPHFVGAIIYSEPTDQPFGTVNRRHLVDGQQRISTFSLVLCAVREIAEAKGEMQLASAAKAYIFNEIGDAMADPERERFKLWSSSHDRPHYLSIADGGLPLLRSEFSQFFYKNGKLVVSQAPKMLAAYWYLTNEIEAFVEEQIEQDRTAQQALDAILHGFLHGFQIVVVQLGKQDDAQSIFASLNGNAEPLSAFDLIRNDIFHRASKAFENEDALYQGSWSRLETQFWKTEVKQGRLKRPRTDHLVAHTLVAETAQEINVGQVANEYRAFAKANNFDTVEAEITSLLEYADVYETLERRSEHLPEARIASLLTAWDMSAFHPLVMWIGKHEPSEEAKRRAYTLLESYIVRRDLCNLTRKNYNKVVPSLLRAAKAADDVPAALLDQMNTFEGDISRLPHDEDVKRAVLTQPVYDTLGSLKLRYLLREIEMAARGKFEEDVTVKTDNLTVEHIMPQKWAEHWPLPNGTQCAHEISWMASLAGEQLASEVTEAMDRREQLKHTLGNLTLVTGSLNPAMGKAGWVAKKRYLTRSLLTLNQGVCAEESWWDWGLNDPLPTAWNETVIEARSRFLAEQIIQIWHVSTA</sequence>